<evidence type="ECO:0000256" key="4">
    <source>
        <dbReference type="ARBA" id="ARBA00022692"/>
    </source>
</evidence>
<evidence type="ECO:0000313" key="7">
    <source>
        <dbReference type="EMBL" id="AMB99492.1"/>
    </source>
</evidence>
<dbReference type="InterPro" id="IPR050189">
    <property type="entry name" value="MFS_Efflux_Transporters"/>
</dbReference>
<dbReference type="PROSITE" id="PS50850">
    <property type="entry name" value="MFS"/>
    <property type="match status" value="1"/>
</dbReference>
<dbReference type="AlphaFoldDB" id="A0A0X8FLM2"/>
<dbReference type="GO" id="GO:0022857">
    <property type="term" value="F:transmembrane transporter activity"/>
    <property type="evidence" value="ECO:0007669"/>
    <property type="project" value="InterPro"/>
</dbReference>
<keyword evidence="4" id="KW-0812">Transmembrane</keyword>
<protein>
    <submittedName>
        <fullName evidence="7">Uncharacterized protein</fullName>
    </submittedName>
</protein>
<reference evidence="7 8" key="1">
    <citation type="journal article" date="2016" name="Genome Announc.">
        <title>Complete Genome Sequences of Aerococcus christensenii CCUG 28831T, Aerococcus sanguinicola CCUG 43001T, Aerococcus urinae CCUG 36881T, Aerococcus urinaeequi CCUG 28094T, Aerococcus urinaehominis CCUG 42038 BT, and Aerococcus viridans CCUG 4311T.</title>
        <authorList>
            <person name="Carkaci D."/>
            <person name="Dargis R."/>
            <person name="Nielsen X.C."/>
            <person name="Skovgaard O."/>
            <person name="Fuursted K."/>
            <person name="Christensen J.J."/>
        </authorList>
    </citation>
    <scope>NUCLEOTIDE SEQUENCE [LARGE SCALE GENOMIC DNA]</scope>
    <source>
        <strain evidence="7 8">CCUG42038B</strain>
    </source>
</reference>
<gene>
    <name evidence="7" type="ORF">AWM75_05555</name>
</gene>
<evidence type="ECO:0000256" key="3">
    <source>
        <dbReference type="ARBA" id="ARBA00022475"/>
    </source>
</evidence>
<proteinExistence type="predicted"/>
<dbReference type="InterPro" id="IPR020846">
    <property type="entry name" value="MFS_dom"/>
</dbReference>
<dbReference type="CDD" id="cd17324">
    <property type="entry name" value="MFS_NepI_like"/>
    <property type="match status" value="1"/>
</dbReference>
<keyword evidence="5" id="KW-1133">Transmembrane helix</keyword>
<dbReference type="Pfam" id="PF07690">
    <property type="entry name" value="MFS_1"/>
    <property type="match status" value="1"/>
</dbReference>
<dbReference type="PANTHER" id="PTHR43124:SF3">
    <property type="entry name" value="CHLORAMPHENICOL EFFLUX PUMP RV0191"/>
    <property type="match status" value="1"/>
</dbReference>
<keyword evidence="2" id="KW-0813">Transport</keyword>
<evidence type="ECO:0000256" key="1">
    <source>
        <dbReference type="ARBA" id="ARBA00004651"/>
    </source>
</evidence>
<reference evidence="8" key="2">
    <citation type="submission" date="2016-01" db="EMBL/GenBank/DDBJ databases">
        <title>Six Aerococcus type strain genome sequencing and assembly using PacBio and Illumina Hiseq.</title>
        <authorList>
            <person name="Carkaci D."/>
            <person name="Dargis R."/>
            <person name="Nielsen X.C."/>
            <person name="Skovgaard O."/>
            <person name="Fuursted K."/>
            <person name="Christensen J.J."/>
        </authorList>
    </citation>
    <scope>NUCLEOTIDE SEQUENCE [LARGE SCALE GENOMIC DNA]</scope>
    <source>
        <strain evidence="8">CCUG42038B</strain>
    </source>
</reference>
<name>A0A0X8FLM2_9LACT</name>
<dbReference type="EMBL" id="CP014163">
    <property type="protein sequence ID" value="AMB99492.1"/>
    <property type="molecule type" value="Genomic_DNA"/>
</dbReference>
<evidence type="ECO:0000256" key="2">
    <source>
        <dbReference type="ARBA" id="ARBA00022448"/>
    </source>
</evidence>
<accession>A0A0X8FLM2</accession>
<dbReference type="KEGG" id="auh:AWM75_05555"/>
<dbReference type="Gene3D" id="1.20.1250.20">
    <property type="entry name" value="MFS general substrate transporter like domains"/>
    <property type="match status" value="1"/>
</dbReference>
<keyword evidence="6" id="KW-0472">Membrane</keyword>
<evidence type="ECO:0000256" key="5">
    <source>
        <dbReference type="ARBA" id="ARBA00022989"/>
    </source>
</evidence>
<dbReference type="STRING" id="128944.AWM75_05555"/>
<dbReference type="SUPFAM" id="SSF103473">
    <property type="entry name" value="MFS general substrate transporter"/>
    <property type="match status" value="1"/>
</dbReference>
<organism evidence="7 8">
    <name type="scientific">Aerococcus urinaehominis</name>
    <dbReference type="NCBI Taxonomy" id="128944"/>
    <lineage>
        <taxon>Bacteria</taxon>
        <taxon>Bacillati</taxon>
        <taxon>Bacillota</taxon>
        <taxon>Bacilli</taxon>
        <taxon>Lactobacillales</taxon>
        <taxon>Aerococcaceae</taxon>
        <taxon>Aerococcus</taxon>
    </lineage>
</organism>
<sequence length="380" mass="40508">MKDKKTPWLGIILMMLASLIAVTGELLPSGLLYEISQDLGVSHAQVGYLLGASAIVAACTTMITTRLLTGFNRRYVLIGVALGFALGNFIVGSAANFAMAIIGRMITGLCVGMFWPLIGTYARQVADGPRAGQIMTIVLSGSTIGVSLGLPLLTKLGQSLTWSWSFYAVTLLCLLVAGLGLFALPSVPGRPAQDTVSPINIIKRKNVQTVLLLVLLYVMGQYASYAFIQLVSDRIGLAITTSQLIFGMGAILSMVIVSRFIDQHFHQLLGAVIACGVVTMLIFLFLAKWTWLGGLAMGLWGLSYGPLSVLLQNAVIKQAPKAGDIAVSVQSTVFDFSIMLASAIGGQILALMGLPAVLIFACAMFVSAWVLVQQRKELFI</sequence>
<dbReference type="InterPro" id="IPR011701">
    <property type="entry name" value="MFS"/>
</dbReference>
<keyword evidence="3" id="KW-1003">Cell membrane</keyword>
<dbReference type="GO" id="GO:0005886">
    <property type="term" value="C:plasma membrane"/>
    <property type="evidence" value="ECO:0007669"/>
    <property type="project" value="UniProtKB-SubCell"/>
</dbReference>
<dbReference type="PANTHER" id="PTHR43124">
    <property type="entry name" value="PURINE EFFLUX PUMP PBUE"/>
    <property type="match status" value="1"/>
</dbReference>
<evidence type="ECO:0000313" key="8">
    <source>
        <dbReference type="Proteomes" id="UP000062260"/>
    </source>
</evidence>
<dbReference type="InterPro" id="IPR036259">
    <property type="entry name" value="MFS_trans_sf"/>
</dbReference>
<dbReference type="OrthoDB" id="9788453at2"/>
<dbReference type="Proteomes" id="UP000062260">
    <property type="component" value="Chromosome"/>
</dbReference>
<comment type="subcellular location">
    <subcellularLocation>
        <location evidence="1">Cell membrane</location>
        <topology evidence="1">Multi-pass membrane protein</topology>
    </subcellularLocation>
</comment>
<evidence type="ECO:0000256" key="6">
    <source>
        <dbReference type="ARBA" id="ARBA00023136"/>
    </source>
</evidence>
<dbReference type="RefSeq" id="WP_067979336.1">
    <property type="nucleotide sequence ID" value="NZ_CP014163.1"/>
</dbReference>
<keyword evidence="8" id="KW-1185">Reference proteome</keyword>